<keyword evidence="1" id="KW-0812">Transmembrane</keyword>
<keyword evidence="1" id="KW-0472">Membrane</keyword>
<comment type="caution">
    <text evidence="2">The sequence shown here is derived from an EMBL/GenBank/DDBJ whole genome shotgun (WGS) entry which is preliminary data.</text>
</comment>
<feature type="non-terminal residue" evidence="2">
    <location>
        <position position="338"/>
    </location>
</feature>
<reference evidence="2" key="1">
    <citation type="submission" date="2018-04" db="EMBL/GenBank/DDBJ databases">
        <title>Whole genome sequencing of Hypsizygus marmoreus.</title>
        <authorList>
            <person name="Choi I.-G."/>
            <person name="Min B."/>
            <person name="Kim J.-G."/>
            <person name="Kim S."/>
            <person name="Oh Y.-L."/>
            <person name="Kong W.-S."/>
            <person name="Park H."/>
            <person name="Jeong J."/>
            <person name="Song E.-S."/>
        </authorList>
    </citation>
    <scope>NUCLEOTIDE SEQUENCE [LARGE SCALE GENOMIC DNA]</scope>
    <source>
        <strain evidence="2">51987-8</strain>
    </source>
</reference>
<dbReference type="InterPro" id="IPR008991">
    <property type="entry name" value="Translation_prot_SH3-like_sf"/>
</dbReference>
<keyword evidence="1" id="KW-1133">Transmembrane helix</keyword>
<dbReference type="InParanoid" id="A0A369K8R8"/>
<organism evidence="2 3">
    <name type="scientific">Hypsizygus marmoreus</name>
    <name type="common">White beech mushroom</name>
    <name type="synonym">Agaricus marmoreus</name>
    <dbReference type="NCBI Taxonomy" id="39966"/>
    <lineage>
        <taxon>Eukaryota</taxon>
        <taxon>Fungi</taxon>
        <taxon>Dikarya</taxon>
        <taxon>Basidiomycota</taxon>
        <taxon>Agaricomycotina</taxon>
        <taxon>Agaricomycetes</taxon>
        <taxon>Agaricomycetidae</taxon>
        <taxon>Agaricales</taxon>
        <taxon>Tricholomatineae</taxon>
        <taxon>Lyophyllaceae</taxon>
        <taxon>Hypsizygus</taxon>
    </lineage>
</organism>
<feature type="transmembrane region" description="Helical" evidence="1">
    <location>
        <begin position="13"/>
        <end position="32"/>
    </location>
</feature>
<dbReference type="AlphaFoldDB" id="A0A369K8R8"/>
<dbReference type="EMBL" id="LUEZ02000012">
    <property type="protein sequence ID" value="RDB28223.1"/>
    <property type="molecule type" value="Genomic_DNA"/>
</dbReference>
<gene>
    <name evidence="2" type="ORF">Hypma_001570</name>
</gene>
<evidence type="ECO:0000256" key="1">
    <source>
        <dbReference type="SAM" id="Phobius"/>
    </source>
</evidence>
<dbReference type="OrthoDB" id="3061462at2759"/>
<sequence length="338" mass="38346">MSPDDLDTTHFSLRLWIFRIACFFWTPIRMLIRQHCSKTTGLGNINQRTLQCEVTLVPRLNVLNKKRKSHALCKAGSVTTCDGIATFRGQFYCLGLYKTSFLTFNLNSEGVNATEEELKYFHIDKDLWSSAEDFVTPVRVGDMVRIIHGELQGMLCHVMVVKEMMVPLMMGDNGIDSQDVIMRDVRRVFNLGDFVQVVHSPSRGASGFVINIEHGIVMLYSRILSILGDIQCEMEGSEVKLERITVDLNHIDWKLSPGAIHSATTIVMPSTLLDKPHGSLTLTEHPTAQVVRIAPCSLLNLIRVDDYVSQKMYTDDRYRHMEVVILKGDAKWHFGMVK</sequence>
<evidence type="ECO:0000313" key="2">
    <source>
        <dbReference type="EMBL" id="RDB28223.1"/>
    </source>
</evidence>
<evidence type="ECO:0000313" key="3">
    <source>
        <dbReference type="Proteomes" id="UP000076154"/>
    </source>
</evidence>
<proteinExistence type="predicted"/>
<protein>
    <submittedName>
        <fullName evidence="2">Uncharacterized protein</fullName>
    </submittedName>
</protein>
<name>A0A369K8R8_HYPMA</name>
<keyword evidence="3" id="KW-1185">Reference proteome</keyword>
<dbReference type="Proteomes" id="UP000076154">
    <property type="component" value="Unassembled WGS sequence"/>
</dbReference>
<dbReference type="SUPFAM" id="SSF50104">
    <property type="entry name" value="Translation proteins SH3-like domain"/>
    <property type="match status" value="1"/>
</dbReference>
<accession>A0A369K8R8</accession>